<evidence type="ECO:0000256" key="3">
    <source>
        <dbReference type="ARBA" id="ARBA00022989"/>
    </source>
</evidence>
<protein>
    <recommendedName>
        <fullName evidence="12">MFS general substrate transporter</fullName>
    </recommendedName>
</protein>
<dbReference type="InterPro" id="IPR011701">
    <property type="entry name" value="MFS"/>
</dbReference>
<evidence type="ECO:0000313" key="9">
    <source>
        <dbReference type="EMBL" id="KAE9971145.1"/>
    </source>
</evidence>
<evidence type="ECO:0000313" key="11">
    <source>
        <dbReference type="Proteomes" id="UP000490939"/>
    </source>
</evidence>
<evidence type="ECO:0000256" key="6">
    <source>
        <dbReference type="SAM" id="Phobius"/>
    </source>
</evidence>
<feature type="transmembrane region" description="Helical" evidence="6">
    <location>
        <begin position="319"/>
        <end position="342"/>
    </location>
</feature>
<dbReference type="CDD" id="cd06174">
    <property type="entry name" value="MFS"/>
    <property type="match status" value="1"/>
</dbReference>
<dbReference type="Proteomes" id="UP000490939">
    <property type="component" value="Unassembled WGS sequence"/>
</dbReference>
<evidence type="ECO:0008006" key="12">
    <source>
        <dbReference type="Google" id="ProtNLM"/>
    </source>
</evidence>
<comment type="subcellular location">
    <subcellularLocation>
        <location evidence="1">Membrane</location>
        <topology evidence="1">Multi-pass membrane protein</topology>
    </subcellularLocation>
</comment>
<dbReference type="EMBL" id="WNWQ01000753">
    <property type="protein sequence ID" value="KAE9964034.1"/>
    <property type="molecule type" value="Genomic_DNA"/>
</dbReference>
<dbReference type="InterPro" id="IPR036259">
    <property type="entry name" value="MFS_trans_sf"/>
</dbReference>
<dbReference type="Proteomes" id="UP000447873">
    <property type="component" value="Unassembled WGS sequence"/>
</dbReference>
<feature type="transmembrane region" description="Helical" evidence="6">
    <location>
        <begin position="115"/>
        <end position="137"/>
    </location>
</feature>
<dbReference type="PANTHER" id="PTHR23507:SF1">
    <property type="entry name" value="FI18259P1-RELATED"/>
    <property type="match status" value="1"/>
</dbReference>
<feature type="transmembrane region" description="Helical" evidence="6">
    <location>
        <begin position="492"/>
        <end position="515"/>
    </location>
</feature>
<dbReference type="Proteomes" id="UP000433883">
    <property type="component" value="Unassembled WGS sequence"/>
</dbReference>
<feature type="transmembrane region" description="Helical" evidence="6">
    <location>
        <begin position="212"/>
        <end position="234"/>
    </location>
</feature>
<dbReference type="AlphaFoldDB" id="A0A8H3UK49"/>
<feature type="transmembrane region" description="Helical" evidence="6">
    <location>
        <begin position="463"/>
        <end position="486"/>
    </location>
</feature>
<evidence type="ECO:0000313" key="7">
    <source>
        <dbReference type="EMBL" id="KAE9964034.1"/>
    </source>
</evidence>
<keyword evidence="4 6" id="KW-0472">Membrane</keyword>
<reference evidence="9 11" key="1">
    <citation type="submission" date="2019-07" db="EMBL/GenBank/DDBJ databases">
        <title>Venturia inaequalis Genome Resource.</title>
        <authorList>
            <person name="Lichtner F.J."/>
        </authorList>
    </citation>
    <scope>NUCLEOTIDE SEQUENCE [LARGE SCALE GENOMIC DNA]</scope>
    <source>
        <strain evidence="8 10">120213</strain>
        <strain evidence="7">Bline_iso_100314</strain>
        <strain evidence="9 11">DMI_063113</strain>
    </source>
</reference>
<dbReference type="EMBL" id="WNWR01000691">
    <property type="protein sequence ID" value="KAE9971145.1"/>
    <property type="molecule type" value="Genomic_DNA"/>
</dbReference>
<evidence type="ECO:0000256" key="4">
    <source>
        <dbReference type="ARBA" id="ARBA00023136"/>
    </source>
</evidence>
<keyword evidence="11" id="KW-1185">Reference proteome</keyword>
<dbReference type="Pfam" id="PF07690">
    <property type="entry name" value="MFS_1"/>
    <property type="match status" value="1"/>
</dbReference>
<keyword evidence="3 6" id="KW-1133">Transmembrane helix</keyword>
<sequence length="528" mass="57606">MSESSPLLSRTASNASSADADADAEKIPSWHFNLVPTFTTISPKYRWVPLLGCTLIFINEAEYFVKQVATMRAIESMYCYNYHLARGSHLAELGKRIPEQLCKDDSIQKHIARTAGLIMFVRMLSAMVGAVPLGYVADRWGRKIVVVMHKVNVVVSCSAWLAFYVAFPKVPIWMLYLSGLPGLFGGNFDVGLAMLFASYTDVMPSATERASLFFLTTSTQFLAQTFCPLIGAWLMNLDGKGGTPQVNLAVSLGMSVLTALIAIFLWPETLHETKIKFSDTEDGTATPTQRGHDPKPRRGSLVSSFFHTRLAAITDSISGIGLLNISLLSFSIMLAATGIKAIDWYGLVQYPVIKLHWSFPEASYIVSIQGVLMLAHFSLVLPCLNSVAARYFGSSSHGHFATMAGSALLLTLGSLLIGFSTSTLSFVLGVIVYLFGEGLPTATQAFIVSLVEKRQVARIMATLSMTSIFGKLCASLLFPKVLAWGLDSKLELLVGLPFFSSAALFAISGLCFMVVGMKMWRAQRLEES</sequence>
<dbReference type="GO" id="GO:0022857">
    <property type="term" value="F:transmembrane transporter activity"/>
    <property type="evidence" value="ECO:0007669"/>
    <property type="project" value="InterPro"/>
</dbReference>
<dbReference type="EMBL" id="WNWS01000678">
    <property type="protein sequence ID" value="KAE9964541.1"/>
    <property type="molecule type" value="Genomic_DNA"/>
</dbReference>
<evidence type="ECO:0000313" key="10">
    <source>
        <dbReference type="Proteomes" id="UP000447873"/>
    </source>
</evidence>
<dbReference type="Gene3D" id="1.20.1250.20">
    <property type="entry name" value="MFS general substrate transporter like domains"/>
    <property type="match status" value="1"/>
</dbReference>
<evidence type="ECO:0000256" key="1">
    <source>
        <dbReference type="ARBA" id="ARBA00004141"/>
    </source>
</evidence>
<proteinExistence type="predicted"/>
<feature type="transmembrane region" description="Helical" evidence="6">
    <location>
        <begin position="362"/>
        <end position="388"/>
    </location>
</feature>
<organism evidence="9 11">
    <name type="scientific">Venturia inaequalis</name>
    <name type="common">Apple scab fungus</name>
    <dbReference type="NCBI Taxonomy" id="5025"/>
    <lineage>
        <taxon>Eukaryota</taxon>
        <taxon>Fungi</taxon>
        <taxon>Dikarya</taxon>
        <taxon>Ascomycota</taxon>
        <taxon>Pezizomycotina</taxon>
        <taxon>Dothideomycetes</taxon>
        <taxon>Pleosporomycetidae</taxon>
        <taxon>Venturiales</taxon>
        <taxon>Venturiaceae</taxon>
        <taxon>Venturia</taxon>
    </lineage>
</organism>
<evidence type="ECO:0000256" key="2">
    <source>
        <dbReference type="ARBA" id="ARBA00022692"/>
    </source>
</evidence>
<name>A0A8H3UK49_VENIN</name>
<dbReference type="GO" id="GO:0016020">
    <property type="term" value="C:membrane"/>
    <property type="evidence" value="ECO:0007669"/>
    <property type="project" value="UniProtKB-SubCell"/>
</dbReference>
<feature type="transmembrane region" description="Helical" evidence="6">
    <location>
        <begin position="173"/>
        <end position="200"/>
    </location>
</feature>
<dbReference type="SUPFAM" id="SSF103473">
    <property type="entry name" value="MFS general substrate transporter"/>
    <property type="match status" value="1"/>
</dbReference>
<feature type="transmembrane region" description="Helical" evidence="6">
    <location>
        <begin position="246"/>
        <end position="266"/>
    </location>
</feature>
<accession>A0A8H3UK49</accession>
<evidence type="ECO:0000313" key="8">
    <source>
        <dbReference type="EMBL" id="KAE9964541.1"/>
    </source>
</evidence>
<comment type="caution">
    <text evidence="9">The sequence shown here is derived from an EMBL/GenBank/DDBJ whole genome shotgun (WGS) entry which is preliminary data.</text>
</comment>
<evidence type="ECO:0000256" key="5">
    <source>
        <dbReference type="SAM" id="MobiDB-lite"/>
    </source>
</evidence>
<feature type="transmembrane region" description="Helical" evidence="6">
    <location>
        <begin position="426"/>
        <end position="451"/>
    </location>
</feature>
<dbReference type="PANTHER" id="PTHR23507">
    <property type="entry name" value="ZGC:174356"/>
    <property type="match status" value="1"/>
</dbReference>
<gene>
    <name evidence="7" type="ORF">BLS_008713</name>
    <name evidence="9" type="ORF">EG327_009991</name>
    <name evidence="8" type="ORF">EG328_010368</name>
</gene>
<feature type="transmembrane region" description="Helical" evidence="6">
    <location>
        <begin position="400"/>
        <end position="420"/>
    </location>
</feature>
<keyword evidence="2 6" id="KW-0812">Transmembrane</keyword>
<feature type="transmembrane region" description="Helical" evidence="6">
    <location>
        <begin position="144"/>
        <end position="167"/>
    </location>
</feature>
<feature type="region of interest" description="Disordered" evidence="5">
    <location>
        <begin position="277"/>
        <end position="298"/>
    </location>
</feature>
<dbReference type="OrthoDB" id="194139at2759"/>